<dbReference type="PANTHER" id="PTHR46227">
    <property type="entry name" value="GLUTAMATE RECEPTOR-INTERACTING PROTEIN GRIP"/>
    <property type="match status" value="1"/>
</dbReference>
<dbReference type="Gene3D" id="2.30.42.10">
    <property type="match status" value="3"/>
</dbReference>
<keyword evidence="2" id="KW-0963">Cytoplasm</keyword>
<dbReference type="STRING" id="113540.ENSSFOP00015025618"/>
<evidence type="ECO:0000256" key="1">
    <source>
        <dbReference type="ARBA" id="ARBA00004496"/>
    </source>
</evidence>
<sequence length="405" mass="43364">MSASCCNNFCRFCYPTPLIPLGLPPPSPTDEFKGSTMVELMKKEGTTLGLTVSGGIDKDGKPRVSNLRQGGIAARSDQLNVGDYIKSVNGINLTKFRHDEIISLLKNVGERVVLEVEYELPPVWGAHEDRNKSRPVVITTVRPGGPADREGTIKPGDRLLSIDGIRLHGTSHTEAMSILKQCGQEATLLIEYDVSVMDSIGTASGPLLVEVAKSLGSSLGIALSTSMYCNKQVIIIDKVKPASIADRCGALHAGDHILSVDGTSMEYCTLAEATQLLASACEHVKIEILPHHQTRLALKGPEQGKAALCCQSHTLLPCIQGCVRLDGMLPQRLLPAPVGHGPRPHVSSLGGSLPAALGTSFSPTSMSAYSLSSLNMGTLPRNMYPTSPRGTMMRRKLKKKDHKSS</sequence>
<accession>A0A0P7U4R8</accession>
<dbReference type="InterPro" id="IPR001478">
    <property type="entry name" value="PDZ"/>
</dbReference>
<dbReference type="PROSITE" id="PS50106">
    <property type="entry name" value="PDZ"/>
    <property type="match status" value="3"/>
</dbReference>
<feature type="domain" description="PDZ" evidence="5">
    <location>
        <begin position="37"/>
        <end position="120"/>
    </location>
</feature>
<comment type="subcellular location">
    <subcellularLocation>
        <location evidence="1">Cytoplasm</location>
    </subcellularLocation>
</comment>
<feature type="domain" description="PDZ" evidence="5">
    <location>
        <begin position="208"/>
        <end position="292"/>
    </location>
</feature>
<evidence type="ECO:0000313" key="6">
    <source>
        <dbReference type="EMBL" id="KPP62181.1"/>
    </source>
</evidence>
<dbReference type="CDD" id="cd06681">
    <property type="entry name" value="PDZ2_GRIP1-2-like"/>
    <property type="match status" value="1"/>
</dbReference>
<dbReference type="GO" id="GO:0098887">
    <property type="term" value="P:neurotransmitter receptor transport, endosome to postsynaptic membrane"/>
    <property type="evidence" value="ECO:0007669"/>
    <property type="project" value="TreeGrafter"/>
</dbReference>
<organism evidence="6 7">
    <name type="scientific">Scleropages formosus</name>
    <name type="common">Asian bonytongue</name>
    <name type="synonym">Osteoglossum formosum</name>
    <dbReference type="NCBI Taxonomy" id="113540"/>
    <lineage>
        <taxon>Eukaryota</taxon>
        <taxon>Metazoa</taxon>
        <taxon>Chordata</taxon>
        <taxon>Craniata</taxon>
        <taxon>Vertebrata</taxon>
        <taxon>Euteleostomi</taxon>
        <taxon>Actinopterygii</taxon>
        <taxon>Neopterygii</taxon>
        <taxon>Teleostei</taxon>
        <taxon>Osteoglossocephala</taxon>
        <taxon>Osteoglossomorpha</taxon>
        <taxon>Osteoglossiformes</taxon>
        <taxon>Osteoglossidae</taxon>
        <taxon>Scleropages</taxon>
    </lineage>
</organism>
<protein>
    <recommendedName>
        <fullName evidence="5">PDZ domain-containing protein</fullName>
    </recommendedName>
</protein>
<evidence type="ECO:0000313" key="7">
    <source>
        <dbReference type="Proteomes" id="UP000034805"/>
    </source>
</evidence>
<dbReference type="InterPro" id="IPR036034">
    <property type="entry name" value="PDZ_sf"/>
</dbReference>
<dbReference type="InterPro" id="IPR043545">
    <property type="entry name" value="GRIP1/2"/>
</dbReference>
<dbReference type="FunFam" id="2.30.42.10:FF:000031">
    <property type="entry name" value="Glutamate receptor interacting protein 1"/>
    <property type="match status" value="1"/>
</dbReference>
<evidence type="ECO:0000256" key="2">
    <source>
        <dbReference type="ARBA" id="ARBA00022490"/>
    </source>
</evidence>
<dbReference type="FunFam" id="2.30.42.10:FF:000023">
    <property type="entry name" value="Glutamate receptor interacting protein 1"/>
    <property type="match status" value="1"/>
</dbReference>
<dbReference type="SMART" id="SM00228">
    <property type="entry name" value="PDZ"/>
    <property type="match status" value="3"/>
</dbReference>
<dbReference type="CDD" id="cd06684">
    <property type="entry name" value="PDZ3_GRIP1-2-like"/>
    <property type="match status" value="1"/>
</dbReference>
<feature type="non-terminal residue" evidence="6">
    <location>
        <position position="405"/>
    </location>
</feature>
<feature type="compositionally biased region" description="Basic residues" evidence="4">
    <location>
        <begin position="392"/>
        <end position="405"/>
    </location>
</feature>
<dbReference type="PANTHER" id="PTHR46227:SF3">
    <property type="entry name" value="GLUTAMATE RECEPTOR-INTERACTING PROTEIN 1"/>
    <property type="match status" value="1"/>
</dbReference>
<proteinExistence type="predicted"/>
<dbReference type="SUPFAM" id="SSF50156">
    <property type="entry name" value="PDZ domain-like"/>
    <property type="match status" value="3"/>
</dbReference>
<dbReference type="GO" id="GO:0005737">
    <property type="term" value="C:cytoplasm"/>
    <property type="evidence" value="ECO:0007669"/>
    <property type="project" value="UniProtKB-SubCell"/>
</dbReference>
<evidence type="ECO:0000259" key="5">
    <source>
        <dbReference type="PROSITE" id="PS50106"/>
    </source>
</evidence>
<dbReference type="EMBL" id="JARO02008907">
    <property type="protein sequence ID" value="KPP62181.1"/>
    <property type="molecule type" value="Genomic_DNA"/>
</dbReference>
<dbReference type="Proteomes" id="UP000034805">
    <property type="component" value="Unassembled WGS sequence"/>
</dbReference>
<gene>
    <name evidence="6" type="ORF">Z043_119646</name>
</gene>
<evidence type="ECO:0000256" key="3">
    <source>
        <dbReference type="ARBA" id="ARBA00022737"/>
    </source>
</evidence>
<dbReference type="CDD" id="cd06687">
    <property type="entry name" value="PDZ1_GRIP1-2-like"/>
    <property type="match status" value="1"/>
</dbReference>
<dbReference type="AlphaFoldDB" id="A0A0P7U4R8"/>
<reference evidence="6 7" key="1">
    <citation type="submission" date="2015-08" db="EMBL/GenBank/DDBJ databases">
        <title>The genome of the Asian arowana (Scleropages formosus).</title>
        <authorList>
            <person name="Tan M.H."/>
            <person name="Gan H.M."/>
            <person name="Croft L.J."/>
            <person name="Austin C.M."/>
        </authorList>
    </citation>
    <scope>NUCLEOTIDE SEQUENCE [LARGE SCALE GENOMIC DNA]</scope>
    <source>
        <strain evidence="6">Aro1</strain>
    </source>
</reference>
<feature type="domain" description="PDZ" evidence="5">
    <location>
        <begin position="111"/>
        <end position="194"/>
    </location>
</feature>
<dbReference type="FunFam" id="2.30.42.10:FF:000021">
    <property type="entry name" value="Glutamate receptor interacting protein 1"/>
    <property type="match status" value="1"/>
</dbReference>
<comment type="caution">
    <text evidence="6">The sequence shown here is derived from an EMBL/GenBank/DDBJ whole genome shotgun (WGS) entry which is preliminary data.</text>
</comment>
<keyword evidence="3" id="KW-0677">Repeat</keyword>
<feature type="region of interest" description="Disordered" evidence="4">
    <location>
        <begin position="380"/>
        <end position="405"/>
    </location>
</feature>
<name>A0A0P7U4R8_SCLFO</name>
<dbReference type="Pfam" id="PF00595">
    <property type="entry name" value="PDZ"/>
    <property type="match status" value="3"/>
</dbReference>
<evidence type="ECO:0000256" key="4">
    <source>
        <dbReference type="SAM" id="MobiDB-lite"/>
    </source>
</evidence>